<dbReference type="RefSeq" id="WP_086718961.1">
    <property type="nucleotide sequence ID" value="NZ_BLAG01000004.1"/>
</dbReference>
<comment type="caution">
    <text evidence="2">The sequence shown here is derived from an EMBL/GenBank/DDBJ whole genome shotgun (WGS) entry which is preliminary data.</text>
</comment>
<dbReference type="GeneID" id="96749261"/>
<organism evidence="2 3">
    <name type="scientific">Streptomyces angustmyceticus</name>
    <dbReference type="NCBI Taxonomy" id="285578"/>
    <lineage>
        <taxon>Bacteria</taxon>
        <taxon>Bacillati</taxon>
        <taxon>Actinomycetota</taxon>
        <taxon>Actinomycetes</taxon>
        <taxon>Kitasatosporales</taxon>
        <taxon>Streptomycetaceae</taxon>
        <taxon>Streptomyces</taxon>
    </lineage>
</organism>
<reference evidence="2 3" key="1">
    <citation type="submission" date="2019-10" db="EMBL/GenBank/DDBJ databases">
        <title>Whole genome shotgun sequence of Streptomyces angustmyceticus NBRC 3934.</title>
        <authorList>
            <person name="Hosoyama A."/>
            <person name="Ichikawa N."/>
            <person name="Kimura A."/>
            <person name="Kitahashi Y."/>
            <person name="Komaki H."/>
            <person name="Uohara A."/>
        </authorList>
    </citation>
    <scope>NUCLEOTIDE SEQUENCE [LARGE SCALE GENOMIC DNA]</scope>
    <source>
        <strain evidence="2 3">NBRC 3934</strain>
    </source>
</reference>
<feature type="transmembrane region" description="Helical" evidence="1">
    <location>
        <begin position="356"/>
        <end position="374"/>
    </location>
</feature>
<proteinExistence type="predicted"/>
<dbReference type="OrthoDB" id="4332503at2"/>
<evidence type="ECO:0000313" key="3">
    <source>
        <dbReference type="Proteomes" id="UP000325598"/>
    </source>
</evidence>
<feature type="transmembrane region" description="Helical" evidence="1">
    <location>
        <begin position="62"/>
        <end position="89"/>
    </location>
</feature>
<dbReference type="AlphaFoldDB" id="A0A5J4LA05"/>
<feature type="transmembrane region" description="Helical" evidence="1">
    <location>
        <begin position="184"/>
        <end position="204"/>
    </location>
</feature>
<evidence type="ECO:0000256" key="1">
    <source>
        <dbReference type="SAM" id="Phobius"/>
    </source>
</evidence>
<feature type="transmembrane region" description="Helical" evidence="1">
    <location>
        <begin position="101"/>
        <end position="120"/>
    </location>
</feature>
<feature type="transmembrane region" description="Helical" evidence="1">
    <location>
        <begin position="148"/>
        <end position="172"/>
    </location>
</feature>
<keyword evidence="1" id="KW-1133">Transmembrane helix</keyword>
<sequence length="419" mass="45448">MRIASNDDLLHREATWLRGAALWTRRYARAFPDLDEPGRRRVQMAVLYAWIRHRYPVGLQFVSNYVATVVTAVGMAAASATAGVVAALFATGTGGSAPAPWWLYPTATWAAVCLSTLVVIRNDIRQIVSLFRRLGPRGVLWRVAHPQIAYWFVPATVLATIVVAAAACRLTMATVLSAPAGQQLITAATGLFGVILGLQEVRWMRTVERLLNRRFRQPHRPRPLDAVLVALMAATSACHRGRARWWEPRNIKNVRARLAGAIEAAGDTATVRRRTSITEVAARRQARGFHTALAELIRRHDRALTQVRTAQEYDAITDSLRRGVLALTTGDMAALMRHSAAEPPTSRAARLARRTGSSLVLVAFAVVIPLLPGVDSATGGGVRVLLLMTAALALTPAGDSASGSIRSALERSLFTKGTP</sequence>
<gene>
    <name evidence="2" type="ORF">San01_08460</name>
</gene>
<name>A0A5J4LA05_9ACTN</name>
<keyword evidence="3" id="KW-1185">Reference proteome</keyword>
<dbReference type="EMBL" id="BLAG01000004">
    <property type="protein sequence ID" value="GES28359.1"/>
    <property type="molecule type" value="Genomic_DNA"/>
</dbReference>
<accession>A0A5J4LA05</accession>
<evidence type="ECO:0000313" key="2">
    <source>
        <dbReference type="EMBL" id="GES28359.1"/>
    </source>
</evidence>
<protein>
    <submittedName>
        <fullName evidence="2">Uncharacterized protein</fullName>
    </submittedName>
</protein>
<dbReference type="Proteomes" id="UP000325598">
    <property type="component" value="Unassembled WGS sequence"/>
</dbReference>
<keyword evidence="1" id="KW-0812">Transmembrane</keyword>
<keyword evidence="1" id="KW-0472">Membrane</keyword>